<sequence>MTMMNDVYNSDDACNASPRLQPTKIDYRPRVTPPPFLQEPDSPDKRSPGGRDRKDPRRRRKKIQPSHSDVLILRSLADSQLAYELGQKPLATDSPPESSSPDDYGAVDETGRGQDTSMPDILTSCARQTAQHALDLIIADDTPAEPQRSCAKIERTFGEELRAPSRPPNFLEPQAPPPHLQCPMISSPIEKDIANCPLLKRLPRSMPESQPRVRVKESVATSPTLRKYTISTSDCSAGETLPALQSRPKSTSAKSPENSQNLPSIGDALKGPLGPINGVPQQIYSPGTGPPPSQRRNIQEPPPRRHSEQYIPPPLTSASSSFLSPESSRDMSASLSPVACPPPPSYWQQAVDKGPSYSHSPGDHGSQFTSSSSTGYPTPIELGNNGTYDSPPTHPSGHTSSSGPLNSSGFKCNYPDCRAEPFQTQYLLNSHANVHSQNRPYYCPVKGCPRAEGGKGFKRKNEMKRHGLVHDSPGYVCPFCPDQQHTYPRPDNLQRHVRVHHLDKDREDPELRRVLAQRPEGGMRGRRRRNGVQ</sequence>
<dbReference type="OrthoDB" id="6077919at2759"/>
<dbReference type="GO" id="GO:0006357">
    <property type="term" value="P:regulation of transcription by RNA polymerase II"/>
    <property type="evidence" value="ECO:0007669"/>
    <property type="project" value="TreeGrafter"/>
</dbReference>
<dbReference type="InterPro" id="IPR036236">
    <property type="entry name" value="Znf_C2H2_sf"/>
</dbReference>
<organism evidence="3 4">
    <name type="scientific">[Emmonsia] crescens</name>
    <dbReference type="NCBI Taxonomy" id="73230"/>
    <lineage>
        <taxon>Eukaryota</taxon>
        <taxon>Fungi</taxon>
        <taxon>Dikarya</taxon>
        <taxon>Ascomycota</taxon>
        <taxon>Pezizomycotina</taxon>
        <taxon>Eurotiomycetes</taxon>
        <taxon>Eurotiomycetidae</taxon>
        <taxon>Onygenales</taxon>
        <taxon>Ajellomycetaceae</taxon>
        <taxon>Emergomyces</taxon>
    </lineage>
</organism>
<feature type="region of interest" description="Disordered" evidence="1">
    <location>
        <begin position="1"/>
        <end position="71"/>
    </location>
</feature>
<reference evidence="4" key="1">
    <citation type="journal article" date="2015" name="PLoS Genet.">
        <title>The dynamic genome and transcriptome of the human fungal pathogen Blastomyces and close relative Emmonsia.</title>
        <authorList>
            <person name="Munoz J.F."/>
            <person name="Gauthier G.M."/>
            <person name="Desjardins C.A."/>
            <person name="Gallo J.E."/>
            <person name="Holder J."/>
            <person name="Sullivan T.D."/>
            <person name="Marty A.J."/>
            <person name="Carmen J.C."/>
            <person name="Chen Z."/>
            <person name="Ding L."/>
            <person name="Gujja S."/>
            <person name="Magrini V."/>
            <person name="Misas E."/>
            <person name="Mitreva M."/>
            <person name="Priest M."/>
            <person name="Saif S."/>
            <person name="Whiston E.A."/>
            <person name="Young S."/>
            <person name="Zeng Q."/>
            <person name="Goldman W.E."/>
            <person name="Mardis E.R."/>
            <person name="Taylor J.W."/>
            <person name="McEwen J.G."/>
            <person name="Clay O.K."/>
            <person name="Klein B.S."/>
            <person name="Cuomo C.A."/>
        </authorList>
    </citation>
    <scope>NUCLEOTIDE SEQUENCE [LARGE SCALE GENOMIC DNA]</scope>
    <source>
        <strain evidence="4">UAMH 3008</strain>
    </source>
</reference>
<evidence type="ECO:0000313" key="3">
    <source>
        <dbReference type="EMBL" id="KKZ62222.1"/>
    </source>
</evidence>
<feature type="compositionally biased region" description="Basic residues" evidence="1">
    <location>
        <begin position="524"/>
        <end position="533"/>
    </location>
</feature>
<feature type="compositionally biased region" description="Basic and acidic residues" evidence="1">
    <location>
        <begin position="42"/>
        <end position="55"/>
    </location>
</feature>
<dbReference type="InterPro" id="IPR013087">
    <property type="entry name" value="Znf_C2H2_type"/>
</dbReference>
<feature type="region of interest" description="Disordered" evidence="1">
    <location>
        <begin position="202"/>
        <end position="221"/>
    </location>
</feature>
<feature type="compositionally biased region" description="Basic and acidic residues" evidence="1">
    <location>
        <begin position="502"/>
        <end position="513"/>
    </location>
</feature>
<dbReference type="GO" id="GO:0005634">
    <property type="term" value="C:nucleus"/>
    <property type="evidence" value="ECO:0007669"/>
    <property type="project" value="TreeGrafter"/>
</dbReference>
<feature type="domain" description="C2H2-type" evidence="2">
    <location>
        <begin position="410"/>
        <end position="435"/>
    </location>
</feature>
<dbReference type="EMBL" id="LCZI01001160">
    <property type="protein sequence ID" value="KKZ62222.1"/>
    <property type="molecule type" value="Genomic_DNA"/>
</dbReference>
<accession>A0A0G2HVH4</accession>
<feature type="domain" description="C2H2-type" evidence="2">
    <location>
        <begin position="441"/>
        <end position="470"/>
    </location>
</feature>
<dbReference type="SMART" id="SM00355">
    <property type="entry name" value="ZnF_C2H2"/>
    <property type="match status" value="3"/>
</dbReference>
<dbReference type="PANTHER" id="PTHR46179:SF19">
    <property type="entry name" value="C2H2 FINGER DOMAIN TRANSCRIPTION FACTOR (EUROFUNG)-RELATED"/>
    <property type="match status" value="1"/>
</dbReference>
<dbReference type="PANTHER" id="PTHR46179">
    <property type="entry name" value="ZINC FINGER PROTEIN"/>
    <property type="match status" value="1"/>
</dbReference>
<feature type="compositionally biased region" description="Polar residues" evidence="1">
    <location>
        <begin position="247"/>
        <end position="263"/>
    </location>
</feature>
<evidence type="ECO:0000259" key="2">
    <source>
        <dbReference type="SMART" id="SM00355"/>
    </source>
</evidence>
<evidence type="ECO:0000256" key="1">
    <source>
        <dbReference type="SAM" id="MobiDB-lite"/>
    </source>
</evidence>
<dbReference type="VEuPathDB" id="FungiDB:EMCG_03360"/>
<feature type="region of interest" description="Disordered" evidence="1">
    <location>
        <begin position="84"/>
        <end position="119"/>
    </location>
</feature>
<feature type="region of interest" description="Disordered" evidence="1">
    <location>
        <begin position="238"/>
        <end position="405"/>
    </location>
</feature>
<name>A0A0G2HVH4_9EURO</name>
<dbReference type="SUPFAM" id="SSF57667">
    <property type="entry name" value="beta-beta-alpha zinc fingers"/>
    <property type="match status" value="1"/>
</dbReference>
<feature type="compositionally biased region" description="Low complexity" evidence="1">
    <location>
        <begin position="316"/>
        <end position="326"/>
    </location>
</feature>
<evidence type="ECO:0000313" key="4">
    <source>
        <dbReference type="Proteomes" id="UP000034164"/>
    </source>
</evidence>
<dbReference type="InterPro" id="IPR051061">
    <property type="entry name" value="Zinc_finger_trans_reg"/>
</dbReference>
<dbReference type="Gene3D" id="3.30.160.60">
    <property type="entry name" value="Classic Zinc Finger"/>
    <property type="match status" value="2"/>
</dbReference>
<feature type="region of interest" description="Disordered" evidence="1">
    <location>
        <begin position="502"/>
        <end position="533"/>
    </location>
</feature>
<feature type="compositionally biased region" description="Low complexity" evidence="1">
    <location>
        <begin position="93"/>
        <end position="103"/>
    </location>
</feature>
<proteinExistence type="predicted"/>
<feature type="compositionally biased region" description="Polar residues" evidence="1">
    <location>
        <begin position="366"/>
        <end position="376"/>
    </location>
</feature>
<protein>
    <recommendedName>
        <fullName evidence="2">C2H2-type domain-containing protein</fullName>
    </recommendedName>
</protein>
<dbReference type="Proteomes" id="UP000034164">
    <property type="component" value="Unassembled WGS sequence"/>
</dbReference>
<feature type="compositionally biased region" description="Low complexity" evidence="1">
    <location>
        <begin position="395"/>
        <end position="404"/>
    </location>
</feature>
<feature type="domain" description="C2H2-type" evidence="2">
    <location>
        <begin position="475"/>
        <end position="500"/>
    </location>
</feature>
<gene>
    <name evidence="3" type="ORF">EMCG_03360</name>
</gene>
<dbReference type="AlphaFoldDB" id="A0A0G2HVH4"/>
<comment type="caution">
    <text evidence="3">The sequence shown here is derived from an EMBL/GenBank/DDBJ whole genome shotgun (WGS) entry which is preliminary data.</text>
</comment>